<dbReference type="Proteomes" id="UP000030512">
    <property type="component" value="Chromosome"/>
</dbReference>
<gene>
    <name evidence="1" type="ORF">JT25_005050</name>
</gene>
<accession>A0A126T199</accession>
<dbReference type="KEGG" id="mdn:JT25_005050"/>
<dbReference type="PANTHER" id="PTHR42146">
    <property type="entry name" value="3',5'-CYCLIC-NUCLEOTIDE PHOSPHODIESTERASE"/>
    <property type="match status" value="1"/>
</dbReference>
<sequence>MNIDVFNGDADGICALLQLRLAFPLESTLITGVKRDIGLLSRVSASAGDQVVVLDVSLDKNRVALSGLLKNGVSIFYMDHHYSGEIPVHPDLTSWISTDANVCTSLLMDTYLTQRFTEWAVTGAFGDNLDVAAQSAAESINLTAQELLQLKQLGICINYNAYGTCIDDLYFAPDALYRQLEGCVSPFDFIRDKAEVYQQLFNGYSEDMALARQVKAEYQTNTTAVFVLPDEKWARRVAGVWGNELANEYPDRAHAIVSNNQRGGYQISVRAPLSNKVGADELCTLFFGGGRKAAAGINDIQYEQLTNFVAAFQLQYQ</sequence>
<dbReference type="STRING" id="1538553.JT25_005050"/>
<keyword evidence="2" id="KW-1185">Reference proteome</keyword>
<dbReference type="EMBL" id="CP014476">
    <property type="protein sequence ID" value="AMK75859.1"/>
    <property type="molecule type" value="Genomic_DNA"/>
</dbReference>
<dbReference type="OrthoDB" id="5429547at2"/>
<keyword evidence="1" id="KW-0808">Transferase</keyword>
<reference evidence="1 2" key="1">
    <citation type="journal article" date="2015" name="Environ. Microbiol.">
        <title>Methane oxidation coupled to nitrate reduction under hypoxia by the Gammaproteobacterium Methylomonas denitrificans, sp. nov. type strain FJG1.</title>
        <authorList>
            <person name="Kits K.D."/>
            <person name="Klotz M.G."/>
            <person name="Stein L.Y."/>
        </authorList>
    </citation>
    <scope>NUCLEOTIDE SEQUENCE [LARGE SCALE GENOMIC DNA]</scope>
    <source>
        <strain evidence="1 2">FJG1</strain>
    </source>
</reference>
<evidence type="ECO:0000313" key="2">
    <source>
        <dbReference type="Proteomes" id="UP000030512"/>
    </source>
</evidence>
<dbReference type="PANTHER" id="PTHR42146:SF1">
    <property type="entry name" value="OLIGORIBONUCLEASE NRNB"/>
    <property type="match status" value="1"/>
</dbReference>
<protein>
    <submittedName>
        <fullName evidence="1">Acetyltransferase</fullName>
    </submittedName>
</protein>
<dbReference type="AlphaFoldDB" id="A0A126T199"/>
<evidence type="ECO:0000313" key="1">
    <source>
        <dbReference type="EMBL" id="AMK75859.1"/>
    </source>
</evidence>
<name>A0A126T199_9GAMM</name>
<dbReference type="InterPro" id="IPR038763">
    <property type="entry name" value="DHH_sf"/>
</dbReference>
<dbReference type="SUPFAM" id="SSF64182">
    <property type="entry name" value="DHH phosphoesterases"/>
    <property type="match status" value="1"/>
</dbReference>
<organism evidence="1 2">
    <name type="scientific">Methylomonas denitrificans</name>
    <dbReference type="NCBI Taxonomy" id="1538553"/>
    <lineage>
        <taxon>Bacteria</taxon>
        <taxon>Pseudomonadati</taxon>
        <taxon>Pseudomonadota</taxon>
        <taxon>Gammaproteobacteria</taxon>
        <taxon>Methylococcales</taxon>
        <taxon>Methylococcaceae</taxon>
        <taxon>Methylomonas</taxon>
    </lineage>
</organism>
<dbReference type="GO" id="GO:0016740">
    <property type="term" value="F:transferase activity"/>
    <property type="evidence" value="ECO:0007669"/>
    <property type="project" value="UniProtKB-KW"/>
</dbReference>
<dbReference type="InterPro" id="IPR052968">
    <property type="entry name" value="Nucleotide_metab_enz"/>
</dbReference>
<proteinExistence type="predicted"/>